<organism evidence="1">
    <name type="scientific">Fagus sylvatica</name>
    <name type="common">Beechnut</name>
    <dbReference type="NCBI Taxonomy" id="28930"/>
    <lineage>
        <taxon>Eukaryota</taxon>
        <taxon>Viridiplantae</taxon>
        <taxon>Streptophyta</taxon>
        <taxon>Embryophyta</taxon>
        <taxon>Tracheophyta</taxon>
        <taxon>Spermatophyta</taxon>
        <taxon>Magnoliopsida</taxon>
        <taxon>eudicotyledons</taxon>
        <taxon>Gunneridae</taxon>
        <taxon>Pentapetalae</taxon>
        <taxon>rosids</taxon>
        <taxon>fabids</taxon>
        <taxon>Fagales</taxon>
        <taxon>Fagaceae</taxon>
        <taxon>Fagus</taxon>
    </lineage>
</organism>
<dbReference type="EMBL" id="OIVN01002464">
    <property type="protein sequence ID" value="SPD03885.1"/>
    <property type="molecule type" value="Genomic_DNA"/>
</dbReference>
<reference evidence="1" key="1">
    <citation type="submission" date="2018-02" db="EMBL/GenBank/DDBJ databases">
        <authorList>
            <person name="Cohen D.B."/>
            <person name="Kent A.D."/>
        </authorList>
    </citation>
    <scope>NUCLEOTIDE SEQUENCE</scope>
</reference>
<dbReference type="AlphaFoldDB" id="A0A2N9GWC6"/>
<accession>A0A2N9GWC6</accession>
<gene>
    <name evidence="1" type="ORF">FSB_LOCUS31767</name>
</gene>
<protein>
    <submittedName>
        <fullName evidence="1">Uncharacterized protein</fullName>
    </submittedName>
</protein>
<proteinExistence type="predicted"/>
<evidence type="ECO:0000313" key="1">
    <source>
        <dbReference type="EMBL" id="SPD03885.1"/>
    </source>
</evidence>
<sequence>MPPQPHHHVNFEELENAEHDVVDVAKSRGLGLLCVVEPTGPVERDIGVAAIKLYGGADGATEGGLTESEETVEDRTVLADVETLEMAGEGVSEESLGCDEGEEFNVVFGVEASDVYRSGGKWTVDLHQTVERVVDDEIVGHPNPVC</sequence>
<name>A0A2N9GWC6_FAGSY</name>